<dbReference type="OrthoDB" id="881410at2"/>
<reference evidence="1 2" key="1">
    <citation type="submission" date="2018-12" db="EMBL/GenBank/DDBJ databases">
        <authorList>
            <person name="Feng G."/>
            <person name="Zhu H."/>
        </authorList>
    </citation>
    <scope>NUCLEOTIDE SEQUENCE [LARGE SCALE GENOMIC DNA]</scope>
    <source>
        <strain evidence="1 2">KCTC 12533</strain>
    </source>
</reference>
<sequence>MPVYTYRSSLPIEELLAVAHQFIEEEGGPLHKHAYRAWWSSASELSVEPFIAFGPSIGGRIHREPAVLTMPLSVTDPVIKLQLTSAANGNNSKRVLLIIAGLLLLLAVQNQQWHAAVAAVLLAVVGFYGGHGVEKSTLAVIKHDLERSFQLRPI</sequence>
<proteinExistence type="predicted"/>
<comment type="caution">
    <text evidence="1">The sequence shown here is derived from an EMBL/GenBank/DDBJ whole genome shotgun (WGS) entry which is preliminary data.</text>
</comment>
<evidence type="ECO:0000313" key="1">
    <source>
        <dbReference type="EMBL" id="RSK45073.1"/>
    </source>
</evidence>
<dbReference type="Proteomes" id="UP000273500">
    <property type="component" value="Unassembled WGS sequence"/>
</dbReference>
<dbReference type="EMBL" id="RWIT01000016">
    <property type="protein sequence ID" value="RSK45073.1"/>
    <property type="molecule type" value="Genomic_DNA"/>
</dbReference>
<dbReference type="AlphaFoldDB" id="A0A428KF72"/>
<keyword evidence="2" id="KW-1185">Reference proteome</keyword>
<name>A0A428KF72_9BACT</name>
<gene>
    <name evidence="1" type="ORF">EI291_19745</name>
</gene>
<evidence type="ECO:0000313" key="2">
    <source>
        <dbReference type="Proteomes" id="UP000273500"/>
    </source>
</evidence>
<accession>A0A428KF72</accession>
<dbReference type="RefSeq" id="WP_125424009.1">
    <property type="nucleotide sequence ID" value="NZ_RWIT01000016.1"/>
</dbReference>
<organism evidence="1 2">
    <name type="scientific">Hymenobacter rigui</name>
    <dbReference type="NCBI Taxonomy" id="334424"/>
    <lineage>
        <taxon>Bacteria</taxon>
        <taxon>Pseudomonadati</taxon>
        <taxon>Bacteroidota</taxon>
        <taxon>Cytophagia</taxon>
        <taxon>Cytophagales</taxon>
        <taxon>Hymenobacteraceae</taxon>
        <taxon>Hymenobacter</taxon>
    </lineage>
</organism>
<protein>
    <submittedName>
        <fullName evidence="1">Uncharacterized protein</fullName>
    </submittedName>
</protein>